<evidence type="ECO:0000313" key="2">
    <source>
        <dbReference type="EMBL" id="CCX33436.1"/>
    </source>
</evidence>
<dbReference type="EMBL" id="HF936082">
    <property type="protein sequence ID" value="CCX33436.1"/>
    <property type="molecule type" value="Genomic_DNA"/>
</dbReference>
<accession>U4LWA1</accession>
<proteinExistence type="predicted"/>
<keyword evidence="3" id="KW-1185">Reference proteome</keyword>
<organism evidence="2 3">
    <name type="scientific">Pyronema omphalodes (strain CBS 100304)</name>
    <name type="common">Pyronema confluens</name>
    <dbReference type="NCBI Taxonomy" id="1076935"/>
    <lineage>
        <taxon>Eukaryota</taxon>
        <taxon>Fungi</taxon>
        <taxon>Dikarya</taxon>
        <taxon>Ascomycota</taxon>
        <taxon>Pezizomycotina</taxon>
        <taxon>Pezizomycetes</taxon>
        <taxon>Pezizales</taxon>
        <taxon>Pyronemataceae</taxon>
        <taxon>Pyronema</taxon>
    </lineage>
</organism>
<protein>
    <submittedName>
        <fullName evidence="2">Uncharacterized protein</fullName>
    </submittedName>
</protein>
<name>U4LWA1_PYROM</name>
<keyword evidence="1" id="KW-0732">Signal</keyword>
<evidence type="ECO:0000256" key="1">
    <source>
        <dbReference type="SAM" id="SignalP"/>
    </source>
</evidence>
<gene>
    <name evidence="2" type="ORF">PCON_01146</name>
</gene>
<dbReference type="AlphaFoldDB" id="U4LWA1"/>
<reference evidence="2 3" key="1">
    <citation type="journal article" date="2013" name="PLoS Genet.">
        <title>The genome and development-dependent transcriptomes of Pyronema confluens: a window into fungal evolution.</title>
        <authorList>
            <person name="Traeger S."/>
            <person name="Altegoer F."/>
            <person name="Freitag M."/>
            <person name="Gabaldon T."/>
            <person name="Kempken F."/>
            <person name="Kumar A."/>
            <person name="Marcet-Houben M."/>
            <person name="Poggeler S."/>
            <person name="Stajich J.E."/>
            <person name="Nowrousian M."/>
        </authorList>
    </citation>
    <scope>NUCLEOTIDE SEQUENCE [LARGE SCALE GENOMIC DNA]</scope>
    <source>
        <strain evidence="3">CBS 100304</strain>
        <tissue evidence="2">Vegetative mycelium</tissue>
    </source>
</reference>
<sequence>MKIVIIIPLLYAATISAIGFIIPDRPVASDSPYAIMKAQIKGGECYWAKCGDTCDGGFIPKQFRLCDPRSGPTQRYCCH</sequence>
<feature type="signal peptide" evidence="1">
    <location>
        <begin position="1"/>
        <end position="17"/>
    </location>
</feature>
<dbReference type="Proteomes" id="UP000018144">
    <property type="component" value="Unassembled WGS sequence"/>
</dbReference>
<feature type="chain" id="PRO_5004652457" evidence="1">
    <location>
        <begin position="18"/>
        <end position="79"/>
    </location>
</feature>
<dbReference type="OrthoDB" id="10311608at2759"/>
<evidence type="ECO:0000313" key="3">
    <source>
        <dbReference type="Proteomes" id="UP000018144"/>
    </source>
</evidence>